<keyword evidence="2" id="KW-0813">Transport</keyword>
<protein>
    <submittedName>
        <fullName evidence="6">ATP-binding cassette domain-containing protein</fullName>
    </submittedName>
</protein>
<dbReference type="InterPro" id="IPR003593">
    <property type="entry name" value="AAA+_ATPase"/>
</dbReference>
<keyword evidence="3" id="KW-0547">Nucleotide-binding</keyword>
<dbReference type="PANTHER" id="PTHR43335:SF2">
    <property type="entry name" value="ABC TRANSPORTER, ATP-BINDING PROTEIN"/>
    <property type="match status" value="1"/>
</dbReference>
<evidence type="ECO:0000256" key="1">
    <source>
        <dbReference type="ARBA" id="ARBA00005417"/>
    </source>
</evidence>
<organism evidence="6 7">
    <name type="scientific">Nanchangia anserum</name>
    <dbReference type="NCBI Taxonomy" id="2692125"/>
    <lineage>
        <taxon>Bacteria</taxon>
        <taxon>Bacillati</taxon>
        <taxon>Actinomycetota</taxon>
        <taxon>Actinomycetes</taxon>
        <taxon>Actinomycetales</taxon>
        <taxon>Actinomycetaceae</taxon>
        <taxon>Nanchangia</taxon>
    </lineage>
</organism>
<dbReference type="GO" id="GO:0016887">
    <property type="term" value="F:ATP hydrolysis activity"/>
    <property type="evidence" value="ECO:0007669"/>
    <property type="project" value="InterPro"/>
</dbReference>
<sequence length="253" mass="27155">MDDEALSCVELCAGYGRTRVLHDVTCSFAAGITGVVGVNGAGKTTWLRILAGIAAPQAGRMSWCGRDIRGERDRSVLRASLGYLPQNPHWHPQARVRDMIEFFLSCRGIPRSRVSRLCERALAATDGEGFAGRPLQALSGGQTRRAFLALAIAHRPRVLVLDEPTAGLDPLQRIGLRTMVRSLSADTIVIWATHEVGDLEHAASHIVALDSGALAWAGDLDELSARGQRSPQHGLSVLESGLVEVLQAGGARR</sequence>
<evidence type="ECO:0000313" key="6">
    <source>
        <dbReference type="EMBL" id="MBD3689136.1"/>
    </source>
</evidence>
<proteinExistence type="inferred from homology"/>
<evidence type="ECO:0000256" key="2">
    <source>
        <dbReference type="ARBA" id="ARBA00022448"/>
    </source>
</evidence>
<name>A0A8I0KNC4_9ACTO</name>
<dbReference type="InterPro" id="IPR027417">
    <property type="entry name" value="P-loop_NTPase"/>
</dbReference>
<keyword evidence="4 6" id="KW-0067">ATP-binding</keyword>
<evidence type="ECO:0000256" key="3">
    <source>
        <dbReference type="ARBA" id="ARBA00022741"/>
    </source>
</evidence>
<dbReference type="SUPFAM" id="SSF52540">
    <property type="entry name" value="P-loop containing nucleoside triphosphate hydrolases"/>
    <property type="match status" value="1"/>
</dbReference>
<dbReference type="EMBL" id="JACRUO010000001">
    <property type="protein sequence ID" value="MBD3689136.1"/>
    <property type="molecule type" value="Genomic_DNA"/>
</dbReference>
<dbReference type="RefSeq" id="WP_191071206.1">
    <property type="nucleotide sequence ID" value="NZ_CP060506.1"/>
</dbReference>
<dbReference type="InterPro" id="IPR003439">
    <property type="entry name" value="ABC_transporter-like_ATP-bd"/>
</dbReference>
<evidence type="ECO:0000259" key="5">
    <source>
        <dbReference type="PROSITE" id="PS50893"/>
    </source>
</evidence>
<dbReference type="Proteomes" id="UP000627538">
    <property type="component" value="Unassembled WGS sequence"/>
</dbReference>
<feature type="domain" description="ABC transporter" evidence="5">
    <location>
        <begin position="6"/>
        <end position="236"/>
    </location>
</feature>
<dbReference type="PROSITE" id="PS50893">
    <property type="entry name" value="ABC_TRANSPORTER_2"/>
    <property type="match status" value="1"/>
</dbReference>
<dbReference type="GO" id="GO:0005524">
    <property type="term" value="F:ATP binding"/>
    <property type="evidence" value="ECO:0007669"/>
    <property type="project" value="UniProtKB-KW"/>
</dbReference>
<dbReference type="PANTHER" id="PTHR43335">
    <property type="entry name" value="ABC TRANSPORTER, ATP-BINDING PROTEIN"/>
    <property type="match status" value="1"/>
</dbReference>
<dbReference type="AlphaFoldDB" id="A0A8I0KNC4"/>
<comment type="caution">
    <text evidence="6">The sequence shown here is derived from an EMBL/GenBank/DDBJ whole genome shotgun (WGS) entry which is preliminary data.</text>
</comment>
<evidence type="ECO:0000256" key="4">
    <source>
        <dbReference type="ARBA" id="ARBA00022840"/>
    </source>
</evidence>
<dbReference type="Pfam" id="PF00005">
    <property type="entry name" value="ABC_tran"/>
    <property type="match status" value="1"/>
</dbReference>
<dbReference type="SMART" id="SM00382">
    <property type="entry name" value="AAA"/>
    <property type="match status" value="1"/>
</dbReference>
<keyword evidence="7" id="KW-1185">Reference proteome</keyword>
<accession>A0A8I0KNC4</accession>
<dbReference type="Gene3D" id="3.40.50.300">
    <property type="entry name" value="P-loop containing nucleotide triphosphate hydrolases"/>
    <property type="match status" value="1"/>
</dbReference>
<evidence type="ECO:0000313" key="7">
    <source>
        <dbReference type="Proteomes" id="UP000627538"/>
    </source>
</evidence>
<reference evidence="6 7" key="1">
    <citation type="submission" date="2020-08" db="EMBL/GenBank/DDBJ databases">
        <title>Winkia gen. nov., sp. nov., isolated from faeces of the Anser albifrons in China.</title>
        <authorList>
            <person name="Liu Q."/>
        </authorList>
    </citation>
    <scope>NUCLEOTIDE SEQUENCE [LARGE SCALE GENOMIC DNA]</scope>
    <source>
        <strain evidence="6 7">C62</strain>
    </source>
</reference>
<gene>
    <name evidence="6" type="ORF">H8R10_02675</name>
</gene>
<comment type="similarity">
    <text evidence="1">Belongs to the ABC transporter superfamily.</text>
</comment>